<dbReference type="AlphaFoldDB" id="A0A7X3S7W9"/>
<proteinExistence type="predicted"/>
<comment type="caution">
    <text evidence="2">The sequence shown here is derived from an EMBL/GenBank/DDBJ whole genome shotgun (WGS) entry which is preliminary data.</text>
</comment>
<reference evidence="2 3" key="1">
    <citation type="submission" date="2019-12" db="EMBL/GenBank/DDBJ databases">
        <authorList>
            <person name="Li M."/>
        </authorList>
    </citation>
    <scope>NUCLEOTIDE SEQUENCE [LARGE SCALE GENOMIC DNA]</scope>
    <source>
        <strain evidence="2 3">GBMRC 2046</strain>
    </source>
</reference>
<evidence type="ECO:0000259" key="1">
    <source>
        <dbReference type="Pfam" id="PF00126"/>
    </source>
</evidence>
<dbReference type="Proteomes" id="UP000433101">
    <property type="component" value="Unassembled WGS sequence"/>
</dbReference>
<evidence type="ECO:0000313" key="3">
    <source>
        <dbReference type="Proteomes" id="UP000433101"/>
    </source>
</evidence>
<evidence type="ECO:0000313" key="2">
    <source>
        <dbReference type="EMBL" id="MXN65233.1"/>
    </source>
</evidence>
<dbReference type="PANTHER" id="PTHR30432">
    <property type="entry name" value="TRANSCRIPTIONAL REGULATOR MODE"/>
    <property type="match status" value="1"/>
</dbReference>
<accession>A0A7X3S7W9</accession>
<name>A0A7X3S7W9_9HYPH</name>
<dbReference type="Pfam" id="PF00126">
    <property type="entry name" value="HTH_1"/>
    <property type="match status" value="1"/>
</dbReference>
<keyword evidence="3" id="KW-1185">Reference proteome</keyword>
<dbReference type="EMBL" id="WUMV01000003">
    <property type="protein sequence ID" value="MXN65233.1"/>
    <property type="molecule type" value="Genomic_DNA"/>
</dbReference>
<protein>
    <submittedName>
        <fullName evidence="2">LysR family transcriptional regulator</fullName>
    </submittedName>
</protein>
<organism evidence="2 3">
    <name type="scientific">Stappia sediminis</name>
    <dbReference type="NCBI Taxonomy" id="2692190"/>
    <lineage>
        <taxon>Bacteria</taxon>
        <taxon>Pseudomonadati</taxon>
        <taxon>Pseudomonadota</taxon>
        <taxon>Alphaproteobacteria</taxon>
        <taxon>Hyphomicrobiales</taxon>
        <taxon>Stappiaceae</taxon>
        <taxon>Stappia</taxon>
    </lineage>
</organism>
<dbReference type="InterPro" id="IPR036390">
    <property type="entry name" value="WH_DNA-bd_sf"/>
</dbReference>
<dbReference type="Gene3D" id="1.10.10.10">
    <property type="entry name" value="Winged helix-like DNA-binding domain superfamily/Winged helix DNA-binding domain"/>
    <property type="match status" value="1"/>
</dbReference>
<gene>
    <name evidence="2" type="ORF">GR183_10010</name>
</gene>
<dbReference type="InterPro" id="IPR000847">
    <property type="entry name" value="LysR_HTH_N"/>
</dbReference>
<dbReference type="InterPro" id="IPR051815">
    <property type="entry name" value="Molybdate_resp_trans_reg"/>
</dbReference>
<sequence length="126" mass="12847">MAGDFPKVRLRIVLAPGVALGPGKADLLQGIAETGSIRAAGRRLSMSYKRAWNLVGELNRGFEEPLIETGKGGAGGGGGAQLTMLGKEVLARFRAVEAALASSAGKDLDALVAQAKMDIEPGGDSG</sequence>
<dbReference type="SUPFAM" id="SSF46785">
    <property type="entry name" value="Winged helix' DNA-binding domain"/>
    <property type="match status" value="1"/>
</dbReference>
<dbReference type="PANTHER" id="PTHR30432:SF1">
    <property type="entry name" value="DNA-BINDING TRANSCRIPTIONAL DUAL REGULATOR MODE"/>
    <property type="match status" value="1"/>
</dbReference>
<dbReference type="GO" id="GO:0003700">
    <property type="term" value="F:DNA-binding transcription factor activity"/>
    <property type="evidence" value="ECO:0007669"/>
    <property type="project" value="InterPro"/>
</dbReference>
<feature type="domain" description="HTH lysR-type" evidence="1">
    <location>
        <begin position="28"/>
        <end position="83"/>
    </location>
</feature>
<dbReference type="InterPro" id="IPR036388">
    <property type="entry name" value="WH-like_DNA-bd_sf"/>
</dbReference>